<dbReference type="InterPro" id="IPR035979">
    <property type="entry name" value="RBD_domain_sf"/>
</dbReference>
<dbReference type="Gene3D" id="3.30.70.330">
    <property type="match status" value="1"/>
</dbReference>
<dbReference type="Pfam" id="PF00076">
    <property type="entry name" value="RRM_1"/>
    <property type="match status" value="1"/>
</dbReference>
<evidence type="ECO:0000313" key="4">
    <source>
        <dbReference type="Proteomes" id="UP001165082"/>
    </source>
</evidence>
<proteinExistence type="predicted"/>
<feature type="region of interest" description="Disordered" evidence="1">
    <location>
        <begin position="237"/>
        <end position="300"/>
    </location>
</feature>
<dbReference type="InterPro" id="IPR000504">
    <property type="entry name" value="RRM_dom"/>
</dbReference>
<feature type="compositionally biased region" description="Pro residues" evidence="1">
    <location>
        <begin position="269"/>
        <end position="284"/>
    </location>
</feature>
<dbReference type="SUPFAM" id="SSF54928">
    <property type="entry name" value="RNA-binding domain, RBD"/>
    <property type="match status" value="1"/>
</dbReference>
<protein>
    <recommendedName>
        <fullName evidence="2">RRM domain-containing protein</fullName>
    </recommendedName>
</protein>
<dbReference type="EMBL" id="BRXZ01002817">
    <property type="protein sequence ID" value="GMH70793.1"/>
    <property type="molecule type" value="Genomic_DNA"/>
</dbReference>
<gene>
    <name evidence="3" type="ORF">TrRE_jg8527</name>
</gene>
<keyword evidence="4" id="KW-1185">Reference proteome</keyword>
<evidence type="ECO:0000313" key="3">
    <source>
        <dbReference type="EMBL" id="GMH70793.1"/>
    </source>
</evidence>
<evidence type="ECO:0000259" key="2">
    <source>
        <dbReference type="Pfam" id="PF00076"/>
    </source>
</evidence>
<accession>A0A9W7AKI7</accession>
<feature type="domain" description="RRM" evidence="2">
    <location>
        <begin position="141"/>
        <end position="185"/>
    </location>
</feature>
<reference evidence="3" key="1">
    <citation type="submission" date="2022-07" db="EMBL/GenBank/DDBJ databases">
        <title>Genome analysis of Parmales, a sister group of diatoms, reveals the evolutionary specialization of diatoms from phago-mixotrophs to photoautotrophs.</title>
        <authorList>
            <person name="Ban H."/>
            <person name="Sato S."/>
            <person name="Yoshikawa S."/>
            <person name="Kazumasa Y."/>
            <person name="Nakamura Y."/>
            <person name="Ichinomiya M."/>
            <person name="Saitoh K."/>
            <person name="Sato N."/>
            <person name="Blanc-Mathieu R."/>
            <person name="Endo H."/>
            <person name="Kuwata A."/>
            <person name="Ogata H."/>
        </authorList>
    </citation>
    <scope>NUCLEOTIDE SEQUENCE</scope>
</reference>
<dbReference type="SUPFAM" id="SSF110296">
    <property type="entry name" value="Oligoxyloglucan reducing end-specific cellobiohydrolase"/>
    <property type="match status" value="1"/>
</dbReference>
<comment type="caution">
    <text evidence="3">The sequence shown here is derived from an EMBL/GenBank/DDBJ whole genome shotgun (WGS) entry which is preliminary data.</text>
</comment>
<sequence>MLEQRKKELNPAMLEGAIDVADGKGFNRINTKLVEKAEHLHGLVNHKFAEARVADYKKNWEWKEAEKEPEGELMQTLLADKAEEERKAARRKKPETRFNFPKSNNPTLIIKVTNLSKITDEIILRYHFDQTINPEKKEPFKAGNFVRCHICQDNNNNCNGTAFLEYPDEKQLEHAMGLDKTTIDYETLVTSGYGVDNDVNLVKRNTVSFYSDEGWIMAGEGLQFDELAKQVGIIEEQPEGESSQPGSPTKPGSPVKPTKPGSPAKPASPAKPPNPAKPEDPSPSLPTSDQPAPLPPTVNMTIVRSKVDNLIISKRVIYDEDENIIGKVSDKPSIPNFIFYSCNKGKTWKKCFLPEDVVVKEGGVEAVRATGIGQAEIVTAASGWKFTTSDFGATWTKQKKAIAADAPSVAETHQPVFKGKKRLKRKPRTISISVPTPIPLPPQAPSILRCLKVRVDGVQRIVKAHFYPPFKDLFKNPQSEQKVKDKTLILDYLKAVMSLEDVEYVPTGVASTTTNPWSSEAPKQGGAVGPYSQNIVAICSVCHGCETDHSQCVRNQQMAIHGMEYSQEMLM</sequence>
<name>A0A9W7AKI7_9STRA</name>
<evidence type="ECO:0000256" key="1">
    <source>
        <dbReference type="SAM" id="MobiDB-lite"/>
    </source>
</evidence>
<feature type="compositionally biased region" description="Low complexity" evidence="1">
    <location>
        <begin position="256"/>
        <end position="268"/>
    </location>
</feature>
<dbReference type="InterPro" id="IPR012677">
    <property type="entry name" value="Nucleotide-bd_a/b_plait_sf"/>
</dbReference>
<dbReference type="GO" id="GO:0003723">
    <property type="term" value="F:RNA binding"/>
    <property type="evidence" value="ECO:0007669"/>
    <property type="project" value="InterPro"/>
</dbReference>
<dbReference type="OrthoDB" id="193685at2759"/>
<dbReference type="AlphaFoldDB" id="A0A9W7AKI7"/>
<dbReference type="Proteomes" id="UP001165082">
    <property type="component" value="Unassembled WGS sequence"/>
</dbReference>
<organism evidence="3 4">
    <name type="scientific">Triparma retinervis</name>
    <dbReference type="NCBI Taxonomy" id="2557542"/>
    <lineage>
        <taxon>Eukaryota</taxon>
        <taxon>Sar</taxon>
        <taxon>Stramenopiles</taxon>
        <taxon>Ochrophyta</taxon>
        <taxon>Bolidophyceae</taxon>
        <taxon>Parmales</taxon>
        <taxon>Triparmaceae</taxon>
        <taxon>Triparma</taxon>
    </lineage>
</organism>